<proteinExistence type="predicted"/>
<keyword evidence="2" id="KW-1185">Reference proteome</keyword>
<accession>A0ACB8YZS9</accession>
<reference evidence="2" key="1">
    <citation type="journal article" date="2022" name="Mol. Ecol. Resour.">
        <title>The genomes of chicory, endive, great burdock and yacon provide insights into Asteraceae palaeo-polyploidization history and plant inulin production.</title>
        <authorList>
            <person name="Fan W."/>
            <person name="Wang S."/>
            <person name="Wang H."/>
            <person name="Wang A."/>
            <person name="Jiang F."/>
            <person name="Liu H."/>
            <person name="Zhao H."/>
            <person name="Xu D."/>
            <person name="Zhang Y."/>
        </authorList>
    </citation>
    <scope>NUCLEOTIDE SEQUENCE [LARGE SCALE GENOMIC DNA]</scope>
    <source>
        <strain evidence="2">cv. Punajuju</strain>
    </source>
</reference>
<gene>
    <name evidence="1" type="ORF">L2E82_48646</name>
</gene>
<organism evidence="1 2">
    <name type="scientific">Cichorium intybus</name>
    <name type="common">Chicory</name>
    <dbReference type="NCBI Taxonomy" id="13427"/>
    <lineage>
        <taxon>Eukaryota</taxon>
        <taxon>Viridiplantae</taxon>
        <taxon>Streptophyta</taxon>
        <taxon>Embryophyta</taxon>
        <taxon>Tracheophyta</taxon>
        <taxon>Spermatophyta</taxon>
        <taxon>Magnoliopsida</taxon>
        <taxon>eudicotyledons</taxon>
        <taxon>Gunneridae</taxon>
        <taxon>Pentapetalae</taxon>
        <taxon>asterids</taxon>
        <taxon>campanulids</taxon>
        <taxon>Asterales</taxon>
        <taxon>Asteraceae</taxon>
        <taxon>Cichorioideae</taxon>
        <taxon>Cichorieae</taxon>
        <taxon>Cichoriinae</taxon>
        <taxon>Cichorium</taxon>
    </lineage>
</organism>
<sequence>MVVQRCDGVLEVWLYQQNDVVVAGDMRMFQLDLKVETCHIVLSRREHAVKYVDHRKKQSDQGSNGDVDGEEAFVIGEYRWFGVRRERRESDLGEVKKRYVGEE</sequence>
<evidence type="ECO:0000313" key="2">
    <source>
        <dbReference type="Proteomes" id="UP001055811"/>
    </source>
</evidence>
<comment type="caution">
    <text evidence="1">The sequence shown here is derived from an EMBL/GenBank/DDBJ whole genome shotgun (WGS) entry which is preliminary data.</text>
</comment>
<name>A0ACB8YZS9_CICIN</name>
<dbReference type="Proteomes" id="UP001055811">
    <property type="component" value="Linkage Group LG09"/>
</dbReference>
<reference evidence="1 2" key="2">
    <citation type="journal article" date="2022" name="Mol. Ecol. Resour.">
        <title>The genomes of chicory, endive, great burdock and yacon provide insights into Asteraceae paleo-polyploidization history and plant inulin production.</title>
        <authorList>
            <person name="Fan W."/>
            <person name="Wang S."/>
            <person name="Wang H."/>
            <person name="Wang A."/>
            <person name="Jiang F."/>
            <person name="Liu H."/>
            <person name="Zhao H."/>
            <person name="Xu D."/>
            <person name="Zhang Y."/>
        </authorList>
    </citation>
    <scope>NUCLEOTIDE SEQUENCE [LARGE SCALE GENOMIC DNA]</scope>
    <source>
        <strain evidence="2">cv. Punajuju</strain>
        <tissue evidence="1">Leaves</tissue>
    </source>
</reference>
<dbReference type="EMBL" id="CM042017">
    <property type="protein sequence ID" value="KAI3690555.1"/>
    <property type="molecule type" value="Genomic_DNA"/>
</dbReference>
<evidence type="ECO:0000313" key="1">
    <source>
        <dbReference type="EMBL" id="KAI3690555.1"/>
    </source>
</evidence>
<protein>
    <submittedName>
        <fullName evidence="1">Uncharacterized protein</fullName>
    </submittedName>
</protein>